<dbReference type="PANTHER" id="PTHR42841">
    <property type="entry name" value="AMINE OXIDASE"/>
    <property type="match status" value="1"/>
</dbReference>
<reference evidence="5 7" key="1">
    <citation type="submission" date="2018-03" db="EMBL/GenBank/DDBJ databases">
        <title>Genomic Encyclopedia of Archaeal and Bacterial Type Strains, Phase II (KMG-II): from individual species to whole genera.</title>
        <authorList>
            <person name="Goeker M."/>
        </authorList>
    </citation>
    <scope>NUCLEOTIDE SEQUENCE [LARGE SCALE GENOMIC DNA]</scope>
    <source>
        <strain evidence="5 7">DSM 21548</strain>
    </source>
</reference>
<evidence type="ECO:0000256" key="2">
    <source>
        <dbReference type="ARBA" id="ARBA00023002"/>
    </source>
</evidence>
<name>A0A2P8H162_9MICO</name>
<dbReference type="InterPro" id="IPR002937">
    <property type="entry name" value="Amino_oxidase"/>
</dbReference>
<feature type="domain" description="Amine oxidase" evidence="4">
    <location>
        <begin position="12"/>
        <end position="413"/>
    </location>
</feature>
<reference evidence="6 8" key="2">
    <citation type="submission" date="2018-12" db="EMBL/GenBank/DDBJ databases">
        <authorList>
            <person name="hu s."/>
            <person name="Xu Y."/>
            <person name="Xu B."/>
            <person name="Li F."/>
        </authorList>
    </citation>
    <scope>NUCLEOTIDE SEQUENCE [LARGE SCALE GENOMIC DNA]</scope>
    <source>
        <strain evidence="6 8">KSW2-17</strain>
    </source>
</reference>
<accession>A0A2P8H162</accession>
<dbReference type="OrthoDB" id="9767561at2"/>
<keyword evidence="8" id="KW-1185">Reference proteome</keyword>
<dbReference type="SUPFAM" id="SSF51905">
    <property type="entry name" value="FAD/NAD(P)-binding domain"/>
    <property type="match status" value="1"/>
</dbReference>
<dbReference type="InterPro" id="IPR036188">
    <property type="entry name" value="FAD/NAD-bd_sf"/>
</dbReference>
<evidence type="ECO:0000313" key="6">
    <source>
        <dbReference type="EMBL" id="RUQ85687.1"/>
    </source>
</evidence>
<dbReference type="Pfam" id="PF01593">
    <property type="entry name" value="Amino_oxidase"/>
    <property type="match status" value="1"/>
</dbReference>
<dbReference type="PRINTS" id="PR00757">
    <property type="entry name" value="AMINEOXDASEF"/>
</dbReference>
<evidence type="ECO:0000313" key="8">
    <source>
        <dbReference type="Proteomes" id="UP000268291"/>
    </source>
</evidence>
<dbReference type="EMBL" id="PYAU01000001">
    <property type="protein sequence ID" value="PSL39955.1"/>
    <property type="molecule type" value="Genomic_DNA"/>
</dbReference>
<gene>
    <name evidence="5" type="ORF">CLV49_3610</name>
    <name evidence="6" type="ORF">ELQ93_01220</name>
</gene>
<dbReference type="GO" id="GO:0016491">
    <property type="term" value="F:oxidoreductase activity"/>
    <property type="evidence" value="ECO:0007669"/>
    <property type="project" value="UniProtKB-KW"/>
</dbReference>
<dbReference type="Gene3D" id="3.50.50.60">
    <property type="entry name" value="FAD/NAD(P)-binding domain"/>
    <property type="match status" value="1"/>
</dbReference>
<comment type="caution">
    <text evidence="5">The sequence shown here is derived from an EMBL/GenBank/DDBJ whole genome shotgun (WGS) entry which is preliminary data.</text>
</comment>
<evidence type="ECO:0000313" key="7">
    <source>
        <dbReference type="Proteomes" id="UP000241203"/>
    </source>
</evidence>
<dbReference type="AlphaFoldDB" id="A0A2P8H162"/>
<proteinExistence type="predicted"/>
<evidence type="ECO:0000313" key="5">
    <source>
        <dbReference type="EMBL" id="PSL39955.1"/>
    </source>
</evidence>
<sequence>MDTDVIVIGAGLAGLQCARHLEREGRRVIVLEASDAVGGRIRTDTVEGFQVDRGFQVLNPAYPALKDGIDVDALDLQSFGVGVVVRDGDTTDTLAHPLRHPEHLLSTLRSRHTPPADLIALARWIGPTLLRTKRPARTATDETLRTSLDAAGFTGRLRRDVLDTFLAGVLSDSTGGNSARYVRQLVRYFALGAPGLPSAGMRALPEQLAGTLSEPVRLGAAARQVRETPDGVEVATDDGVLRARAVVVAVGPQDVAGLVDVAVPATHALTTWWFRAPSRPAGGRFLTIDASRAGGGPAGPIWNTAVISDVAPTYAPAGEHLVQATTLLDRPDGLANESEIRRDLERLYRTSTRDWDVLAHHVVPHTLPSQPPPLTDRGPAWVGERTTVAGDHRESGSIQGALVSGARAAGAVLSRLG</sequence>
<feature type="binding site" evidence="3">
    <location>
        <begin position="32"/>
        <end position="33"/>
    </location>
    <ligand>
        <name>FAD</name>
        <dbReference type="ChEBI" id="CHEBI:57692"/>
    </ligand>
</feature>
<protein>
    <submittedName>
        <fullName evidence="6">FAD-dependent oxidoreductase</fullName>
    </submittedName>
    <submittedName>
        <fullName evidence="5">Monoamine oxidase</fullName>
    </submittedName>
</protein>
<dbReference type="EMBL" id="RZGY01000001">
    <property type="protein sequence ID" value="RUQ85687.1"/>
    <property type="molecule type" value="Genomic_DNA"/>
</dbReference>
<evidence type="ECO:0000256" key="1">
    <source>
        <dbReference type="ARBA" id="ARBA00001974"/>
    </source>
</evidence>
<evidence type="ECO:0000256" key="3">
    <source>
        <dbReference type="PIRSR" id="PIRSR601613-1"/>
    </source>
</evidence>
<dbReference type="InterPro" id="IPR001613">
    <property type="entry name" value="Flavin_amine_oxidase"/>
</dbReference>
<organism evidence="5 7">
    <name type="scientific">Labedella gwakjiensis</name>
    <dbReference type="NCBI Taxonomy" id="390269"/>
    <lineage>
        <taxon>Bacteria</taxon>
        <taxon>Bacillati</taxon>
        <taxon>Actinomycetota</taxon>
        <taxon>Actinomycetes</taxon>
        <taxon>Micrococcales</taxon>
        <taxon>Microbacteriaceae</taxon>
        <taxon>Labedella</taxon>
    </lineage>
</organism>
<comment type="cofactor">
    <cofactor evidence="1">
        <name>FAD</name>
        <dbReference type="ChEBI" id="CHEBI:57692"/>
    </cofactor>
</comment>
<dbReference type="RefSeq" id="WP_106564757.1">
    <property type="nucleotide sequence ID" value="NZ_PYAU01000001.1"/>
</dbReference>
<dbReference type="Proteomes" id="UP000241203">
    <property type="component" value="Unassembled WGS sequence"/>
</dbReference>
<keyword evidence="2" id="KW-0560">Oxidoreductase</keyword>
<evidence type="ECO:0000259" key="4">
    <source>
        <dbReference type="Pfam" id="PF01593"/>
    </source>
</evidence>
<dbReference type="Proteomes" id="UP000268291">
    <property type="component" value="Unassembled WGS sequence"/>
</dbReference>